<dbReference type="VEuPathDB" id="FungiDB:CIMG_12626"/>
<feature type="compositionally biased region" description="Polar residues" evidence="4">
    <location>
        <begin position="20"/>
        <end position="30"/>
    </location>
</feature>
<dbReference type="KEGG" id="cim:CIMG_12626"/>
<dbReference type="PROSITE" id="PS50013">
    <property type="entry name" value="CHROMO_2"/>
    <property type="match status" value="1"/>
</dbReference>
<dbReference type="RefSeq" id="XP_001249003.1">
    <property type="nucleotide sequence ID" value="XM_001249002.1"/>
</dbReference>
<feature type="compositionally biased region" description="Basic residues" evidence="4">
    <location>
        <begin position="209"/>
        <end position="229"/>
    </location>
</feature>
<dbReference type="GeneID" id="24164253"/>
<dbReference type="InterPro" id="IPR000953">
    <property type="entry name" value="Chromo/chromo_shadow_dom"/>
</dbReference>
<name>J3KM31_COCIM</name>
<keyword evidence="7" id="KW-1185">Reference proteome</keyword>
<dbReference type="AlphaFoldDB" id="J3KM31"/>
<evidence type="ECO:0000256" key="1">
    <source>
        <dbReference type="ARBA" id="ARBA00004123"/>
    </source>
</evidence>
<accession>J3KM31</accession>
<dbReference type="Gene3D" id="2.40.50.40">
    <property type="match status" value="1"/>
</dbReference>
<dbReference type="InterPro" id="IPR051219">
    <property type="entry name" value="Heterochromatin_chromo-domain"/>
</dbReference>
<evidence type="ECO:0000256" key="2">
    <source>
        <dbReference type="ARBA" id="ARBA00011353"/>
    </source>
</evidence>
<dbReference type="InterPro" id="IPR056924">
    <property type="entry name" value="SH3_Tf2-1"/>
</dbReference>
<dbReference type="InterPro" id="IPR023779">
    <property type="entry name" value="Chromodomain_CS"/>
</dbReference>
<dbReference type="Pfam" id="PF24626">
    <property type="entry name" value="SH3_Tf2-1"/>
    <property type="match status" value="1"/>
</dbReference>
<dbReference type="GO" id="GO:0006338">
    <property type="term" value="P:chromatin remodeling"/>
    <property type="evidence" value="ECO:0007669"/>
    <property type="project" value="UniProtKB-ARBA"/>
</dbReference>
<proteinExistence type="predicted"/>
<dbReference type="SUPFAM" id="SSF54160">
    <property type="entry name" value="Chromo domain-like"/>
    <property type="match status" value="1"/>
</dbReference>
<reference evidence="7" key="1">
    <citation type="journal article" date="2009" name="Genome Res.">
        <title>Comparative genomic analyses of the human fungal pathogens Coccidioides and their relatives.</title>
        <authorList>
            <person name="Sharpton T.J."/>
            <person name="Stajich J.E."/>
            <person name="Rounsley S.D."/>
            <person name="Gardner M.J."/>
            <person name="Wortman J.R."/>
            <person name="Jordar V.S."/>
            <person name="Maiti R."/>
            <person name="Kodira C.D."/>
            <person name="Neafsey D.E."/>
            <person name="Zeng Q."/>
            <person name="Hung C.-Y."/>
            <person name="McMahan C."/>
            <person name="Muszewska A."/>
            <person name="Grynberg M."/>
            <person name="Mandel M.A."/>
            <person name="Kellner E.M."/>
            <person name="Barker B.M."/>
            <person name="Galgiani J.N."/>
            <person name="Orbach M.J."/>
            <person name="Kirkland T.N."/>
            <person name="Cole G.T."/>
            <person name="Henn M.R."/>
            <person name="Birren B.W."/>
            <person name="Taylor J.W."/>
        </authorList>
    </citation>
    <scope>NUCLEOTIDE SEQUENCE [LARGE SCALE GENOMIC DNA]</scope>
    <source>
        <strain evidence="7">RS</strain>
    </source>
</reference>
<dbReference type="PROSITE" id="PS00598">
    <property type="entry name" value="CHROMO_1"/>
    <property type="match status" value="1"/>
</dbReference>
<feature type="region of interest" description="Disordered" evidence="4">
    <location>
        <begin position="209"/>
        <end position="239"/>
    </location>
</feature>
<keyword evidence="3" id="KW-0539">Nucleus</keyword>
<dbReference type="CDD" id="cd00024">
    <property type="entry name" value="CD_CSD"/>
    <property type="match status" value="1"/>
</dbReference>
<dbReference type="EMBL" id="GG704911">
    <property type="protein sequence ID" value="EAS37420.3"/>
    <property type="molecule type" value="Genomic_DNA"/>
</dbReference>
<comment type="subcellular location">
    <subcellularLocation>
        <location evidence="1">Nucleus</location>
    </subcellularLocation>
</comment>
<dbReference type="OMA" id="DYHEWEV"/>
<evidence type="ECO:0000313" key="6">
    <source>
        <dbReference type="EMBL" id="EAS37420.3"/>
    </source>
</evidence>
<dbReference type="GO" id="GO:0005634">
    <property type="term" value="C:nucleus"/>
    <property type="evidence" value="ECO:0007669"/>
    <property type="project" value="UniProtKB-SubCell"/>
</dbReference>
<dbReference type="OrthoDB" id="4177918at2759"/>
<dbReference type="SMART" id="SM00298">
    <property type="entry name" value="CHROMO"/>
    <property type="match status" value="1"/>
</dbReference>
<dbReference type="Proteomes" id="UP000001261">
    <property type="component" value="Unassembled WGS sequence"/>
</dbReference>
<evidence type="ECO:0000259" key="5">
    <source>
        <dbReference type="PROSITE" id="PS50013"/>
    </source>
</evidence>
<dbReference type="Pfam" id="PF00385">
    <property type="entry name" value="Chromo"/>
    <property type="match status" value="1"/>
</dbReference>
<organism evidence="6 7">
    <name type="scientific">Coccidioides immitis (strain RS)</name>
    <name type="common">Valley fever fungus</name>
    <dbReference type="NCBI Taxonomy" id="246410"/>
    <lineage>
        <taxon>Eukaryota</taxon>
        <taxon>Fungi</taxon>
        <taxon>Dikarya</taxon>
        <taxon>Ascomycota</taxon>
        <taxon>Pezizomycotina</taxon>
        <taxon>Eurotiomycetes</taxon>
        <taxon>Eurotiomycetidae</taxon>
        <taxon>Onygenales</taxon>
        <taxon>Onygenaceae</taxon>
        <taxon>Coccidioides</taxon>
    </lineage>
</organism>
<dbReference type="PANTHER" id="PTHR22812">
    <property type="entry name" value="CHROMOBOX PROTEIN"/>
    <property type="match status" value="1"/>
</dbReference>
<evidence type="ECO:0000313" key="7">
    <source>
        <dbReference type="Proteomes" id="UP000001261"/>
    </source>
</evidence>
<comment type="subunit">
    <text evidence="2">Component of the NuA4 histone acetyltransferase complex.</text>
</comment>
<feature type="domain" description="Chromo" evidence="5">
    <location>
        <begin position="155"/>
        <end position="214"/>
    </location>
</feature>
<feature type="region of interest" description="Disordered" evidence="4">
    <location>
        <begin position="11"/>
        <end position="30"/>
    </location>
</feature>
<reference evidence="7" key="2">
    <citation type="journal article" date="2010" name="Genome Res.">
        <title>Population genomic sequencing of Coccidioides fungi reveals recent hybridization and transposon control.</title>
        <authorList>
            <person name="Neafsey D.E."/>
            <person name="Barker B.M."/>
            <person name="Sharpton T.J."/>
            <person name="Stajich J.E."/>
            <person name="Park D.J."/>
            <person name="Whiston E."/>
            <person name="Hung C.-Y."/>
            <person name="McMahan C."/>
            <person name="White J."/>
            <person name="Sykes S."/>
            <person name="Heiman D."/>
            <person name="Young S."/>
            <person name="Zeng Q."/>
            <person name="Abouelleil A."/>
            <person name="Aftuck L."/>
            <person name="Bessette D."/>
            <person name="Brown A."/>
            <person name="FitzGerald M."/>
            <person name="Lui A."/>
            <person name="Macdonald J.P."/>
            <person name="Priest M."/>
            <person name="Orbach M.J."/>
            <person name="Galgiani J.N."/>
            <person name="Kirkland T.N."/>
            <person name="Cole G.T."/>
            <person name="Birren B.W."/>
            <person name="Henn M.R."/>
            <person name="Taylor J.W."/>
            <person name="Rounsley S.D."/>
        </authorList>
    </citation>
    <scope>GENOME REANNOTATION</scope>
    <source>
        <strain evidence="7">RS</strain>
    </source>
</reference>
<sequence>MSPFKAMYSFKPRGPDKIQKSVNNNDDAQTAPNRRLRMIFTLRNSLVEHLTKAKENQAQFYNQRHQDKVYAPGDEVMLLSRNLQTIHSCKKLDNKYYRSFLVIEAIENNTYQLKLPLSYQIHNVFHVSLLEPYHTRTGETPMCSPTVLVDDYHEWEVDKILDNKAHYHKRHYLVKWKGFSIEKSTWEPEENLKNAQETLKDYLKKRQNYKKINKSTYRKKDKHDTKQHKDHNTPTKPRI</sequence>
<evidence type="ECO:0000256" key="4">
    <source>
        <dbReference type="SAM" id="MobiDB-lite"/>
    </source>
</evidence>
<gene>
    <name evidence="6" type="ORF">CIMG_12626</name>
</gene>
<dbReference type="InParanoid" id="J3KM31"/>
<dbReference type="InterPro" id="IPR016197">
    <property type="entry name" value="Chromo-like_dom_sf"/>
</dbReference>
<dbReference type="InterPro" id="IPR023780">
    <property type="entry name" value="Chromo_domain"/>
</dbReference>
<evidence type="ECO:0000256" key="3">
    <source>
        <dbReference type="ARBA" id="ARBA00023242"/>
    </source>
</evidence>
<protein>
    <recommendedName>
        <fullName evidence="5">Chromo domain-containing protein</fullName>
    </recommendedName>
</protein>